<feature type="region of interest" description="Disordered" evidence="1">
    <location>
        <begin position="27"/>
        <end position="46"/>
    </location>
</feature>
<reference evidence="3 4" key="1">
    <citation type="submission" date="2019-12" db="EMBL/GenBank/DDBJ databases">
        <authorList>
            <person name="Alioto T."/>
            <person name="Alioto T."/>
            <person name="Gomez Garrido J."/>
        </authorList>
    </citation>
    <scope>NUCLEOTIDE SEQUENCE [LARGE SCALE GENOMIC DNA]</scope>
</reference>
<name>A0A8S0VK03_OLEEU</name>
<evidence type="ECO:0000256" key="2">
    <source>
        <dbReference type="SAM" id="Phobius"/>
    </source>
</evidence>
<evidence type="ECO:0000256" key="1">
    <source>
        <dbReference type="SAM" id="MobiDB-lite"/>
    </source>
</evidence>
<sequence>MLKAIKQSALTLVHLHLFLNQIPLNRLQGSKPKSKPKREKTEEEKKFRRRAKHILVTQLVAVIVFLTLLGGSDDAELDLEDDDDALKYD</sequence>
<organism evidence="3 4">
    <name type="scientific">Olea europaea subsp. europaea</name>
    <dbReference type="NCBI Taxonomy" id="158383"/>
    <lineage>
        <taxon>Eukaryota</taxon>
        <taxon>Viridiplantae</taxon>
        <taxon>Streptophyta</taxon>
        <taxon>Embryophyta</taxon>
        <taxon>Tracheophyta</taxon>
        <taxon>Spermatophyta</taxon>
        <taxon>Magnoliopsida</taxon>
        <taxon>eudicotyledons</taxon>
        <taxon>Gunneridae</taxon>
        <taxon>Pentapetalae</taxon>
        <taxon>asterids</taxon>
        <taxon>lamiids</taxon>
        <taxon>Lamiales</taxon>
        <taxon>Oleaceae</taxon>
        <taxon>Oleeae</taxon>
        <taxon>Olea</taxon>
    </lineage>
</organism>
<gene>
    <name evidence="3" type="ORF">OLEA9_A015189</name>
</gene>
<keyword evidence="2" id="KW-1133">Transmembrane helix</keyword>
<dbReference type="EMBL" id="CACTIH010009482">
    <property type="protein sequence ID" value="CAA3031781.1"/>
    <property type="molecule type" value="Genomic_DNA"/>
</dbReference>
<keyword evidence="2" id="KW-0812">Transmembrane</keyword>
<proteinExistence type="predicted"/>
<accession>A0A8S0VK03</accession>
<dbReference type="AlphaFoldDB" id="A0A8S0VK03"/>
<comment type="caution">
    <text evidence="3">The sequence shown here is derived from an EMBL/GenBank/DDBJ whole genome shotgun (WGS) entry which is preliminary data.</text>
</comment>
<feature type="transmembrane region" description="Helical" evidence="2">
    <location>
        <begin position="54"/>
        <end position="72"/>
    </location>
</feature>
<dbReference type="Gramene" id="OE9A015189T1">
    <property type="protein sequence ID" value="OE9A015189C1"/>
    <property type="gene ID" value="OE9A015189"/>
</dbReference>
<evidence type="ECO:0000313" key="3">
    <source>
        <dbReference type="EMBL" id="CAA3031781.1"/>
    </source>
</evidence>
<protein>
    <submittedName>
        <fullName evidence="3">Mitochondrial outer membrane import complex METAXIN</fullName>
    </submittedName>
</protein>
<evidence type="ECO:0000313" key="4">
    <source>
        <dbReference type="Proteomes" id="UP000594638"/>
    </source>
</evidence>
<keyword evidence="4" id="KW-1185">Reference proteome</keyword>
<keyword evidence="2" id="KW-0472">Membrane</keyword>
<dbReference type="Proteomes" id="UP000594638">
    <property type="component" value="Unassembled WGS sequence"/>
</dbReference>